<keyword evidence="3 4" id="KW-0456">Lyase</keyword>
<dbReference type="OrthoDB" id="9809296at2"/>
<reference evidence="6 7" key="1">
    <citation type="submission" date="2010-12" db="EMBL/GenBank/DDBJ databases">
        <title>Whole genome sequence of Anaerolinea thermophila UNI-1.</title>
        <authorList>
            <person name="Narita-Yamada S."/>
            <person name="Kishi E."/>
            <person name="Watanabe Y."/>
            <person name="Takasaki K."/>
            <person name="Ankai A."/>
            <person name="Oguchi A."/>
            <person name="Fukui S."/>
            <person name="Takahashi M."/>
            <person name="Yashiro I."/>
            <person name="Hosoyama A."/>
            <person name="Sekiguchi Y."/>
            <person name="Hanada S."/>
            <person name="Fujita N."/>
        </authorList>
    </citation>
    <scope>NUCLEOTIDE SEQUENCE [LARGE SCALE GENOMIC DNA]</scope>
    <source>
        <strain evidence="7">DSM 14523 / JCM 11388 / NBRC 100420 / UNI-1</strain>
    </source>
</reference>
<dbReference type="EMBL" id="AP012029">
    <property type="protein sequence ID" value="BAJ63167.1"/>
    <property type="molecule type" value="Genomic_DNA"/>
</dbReference>
<dbReference type="eggNOG" id="COG2606">
    <property type="taxonomic scope" value="Bacteria"/>
</dbReference>
<feature type="domain" description="YbaK/aminoacyl-tRNA synthetase-associated" evidence="5">
    <location>
        <begin position="30"/>
        <end position="148"/>
    </location>
</feature>
<dbReference type="AlphaFoldDB" id="E8N403"/>
<dbReference type="GO" id="GO:0006412">
    <property type="term" value="P:translation"/>
    <property type="evidence" value="ECO:0007669"/>
    <property type="project" value="UniProtKB-KW"/>
</dbReference>
<dbReference type="PIRSF" id="PIRSF006181">
    <property type="entry name" value="EbsC_YbaK"/>
    <property type="match status" value="1"/>
</dbReference>
<protein>
    <recommendedName>
        <fullName evidence="4">Cys-tRNA(Pro)/Cys-tRNA(Cys) deacylase</fullName>
        <ecNumber evidence="4">4.2.-.-</ecNumber>
    </recommendedName>
</protein>
<gene>
    <name evidence="6" type="ordered locus">ANT_11330</name>
</gene>
<dbReference type="InParanoid" id="E8N403"/>
<sequence length="168" mass="18364">MAVVNNVTRMLDAKKIPYQAFELPAEKLGAEETARILGVSPSVVFKTIVVKRFTPGTKPILAVIPGDCELDEKKLAALLGEKKVQVPSQREAEEMTGLLAGGISPLALINRGFQIWIDEKAMRLDFIHVSGGQRGLNIRLKPQDLVRLTQARLGDLSSSKGFQEGDDK</sequence>
<dbReference type="GO" id="GO:0016829">
    <property type="term" value="F:lyase activity"/>
    <property type="evidence" value="ECO:0007669"/>
    <property type="project" value="UniProtKB-KW"/>
</dbReference>
<evidence type="ECO:0000256" key="3">
    <source>
        <dbReference type="ARBA" id="ARBA00023239"/>
    </source>
</evidence>
<dbReference type="FunCoup" id="E8N403">
    <property type="interactions" value="26"/>
</dbReference>
<name>E8N403_ANATU</name>
<dbReference type="InterPro" id="IPR007214">
    <property type="entry name" value="YbaK/aa-tRNA-synth-assoc-dom"/>
</dbReference>
<dbReference type="PANTHER" id="PTHR30411">
    <property type="entry name" value="CYTOPLASMIC PROTEIN"/>
    <property type="match status" value="1"/>
</dbReference>
<dbReference type="InterPro" id="IPR036754">
    <property type="entry name" value="YbaK/aa-tRNA-synt-asso_dom_sf"/>
</dbReference>
<organism evidence="6 7">
    <name type="scientific">Anaerolinea thermophila (strain DSM 14523 / JCM 11388 / NBRC 100420 / UNI-1)</name>
    <dbReference type="NCBI Taxonomy" id="926569"/>
    <lineage>
        <taxon>Bacteria</taxon>
        <taxon>Bacillati</taxon>
        <taxon>Chloroflexota</taxon>
        <taxon>Anaerolineae</taxon>
        <taxon>Anaerolineales</taxon>
        <taxon>Anaerolineaceae</taxon>
        <taxon>Anaerolinea</taxon>
    </lineage>
</organism>
<dbReference type="RefSeq" id="WP_013559555.1">
    <property type="nucleotide sequence ID" value="NC_014960.1"/>
</dbReference>
<keyword evidence="2 4" id="KW-0648">Protein biosynthesis</keyword>
<evidence type="ECO:0000256" key="4">
    <source>
        <dbReference type="PIRNR" id="PIRNR006181"/>
    </source>
</evidence>
<dbReference type="HOGENOM" id="CLU_094875_1_0_0"/>
<dbReference type="EC" id="4.2.-.-" evidence="4"/>
<evidence type="ECO:0000256" key="1">
    <source>
        <dbReference type="ARBA" id="ARBA00009798"/>
    </source>
</evidence>
<evidence type="ECO:0000259" key="5">
    <source>
        <dbReference type="Pfam" id="PF04073"/>
    </source>
</evidence>
<dbReference type="SUPFAM" id="SSF55826">
    <property type="entry name" value="YbaK/ProRS associated domain"/>
    <property type="match status" value="1"/>
</dbReference>
<dbReference type="PANTHER" id="PTHR30411:SF0">
    <property type="entry name" value="CYS-TRNA(PRO)_CYS-TRNA(CYS) DEACYLASE YBAK"/>
    <property type="match status" value="1"/>
</dbReference>
<dbReference type="Proteomes" id="UP000008922">
    <property type="component" value="Chromosome"/>
</dbReference>
<dbReference type="KEGG" id="atm:ANT_11330"/>
<evidence type="ECO:0000256" key="2">
    <source>
        <dbReference type="ARBA" id="ARBA00022917"/>
    </source>
</evidence>
<evidence type="ECO:0000313" key="7">
    <source>
        <dbReference type="Proteomes" id="UP000008922"/>
    </source>
</evidence>
<dbReference type="InterPro" id="IPR004369">
    <property type="entry name" value="Prolyl-tRNA_editing_YbaK/EbsC"/>
</dbReference>
<dbReference type="STRING" id="926569.ANT_11330"/>
<dbReference type="CDD" id="cd00002">
    <property type="entry name" value="YbaK_deacylase"/>
    <property type="match status" value="1"/>
</dbReference>
<comment type="similarity">
    <text evidence="1 4">Belongs to the prolyl-tRNA editing family. YbaK/EbsC subfamily.</text>
</comment>
<accession>E8N403</accession>
<dbReference type="Gene3D" id="3.90.960.10">
    <property type="entry name" value="YbaK/aminoacyl-tRNA synthetase-associated domain"/>
    <property type="match status" value="1"/>
</dbReference>
<proteinExistence type="inferred from homology"/>
<evidence type="ECO:0000313" key="6">
    <source>
        <dbReference type="EMBL" id="BAJ63167.1"/>
    </source>
</evidence>
<keyword evidence="7" id="KW-1185">Reference proteome</keyword>
<dbReference type="Pfam" id="PF04073">
    <property type="entry name" value="tRNA_edit"/>
    <property type="match status" value="1"/>
</dbReference>
<dbReference type="GO" id="GO:0002161">
    <property type="term" value="F:aminoacyl-tRNA deacylase activity"/>
    <property type="evidence" value="ECO:0007669"/>
    <property type="project" value="InterPro"/>
</dbReference>